<feature type="transmembrane region" description="Helical" evidence="6">
    <location>
        <begin position="47"/>
        <end position="66"/>
    </location>
</feature>
<feature type="transmembrane region" description="Helical" evidence="6">
    <location>
        <begin position="119"/>
        <end position="139"/>
    </location>
</feature>
<evidence type="ECO:0000313" key="8">
    <source>
        <dbReference type="Proteomes" id="UP000675664"/>
    </source>
</evidence>
<evidence type="ECO:0000256" key="2">
    <source>
        <dbReference type="ARBA" id="ARBA00022475"/>
    </source>
</evidence>
<keyword evidence="8" id="KW-1185">Reference proteome</keyword>
<feature type="transmembrane region" description="Helical" evidence="6">
    <location>
        <begin position="367"/>
        <end position="386"/>
    </location>
</feature>
<dbReference type="AlphaFoldDB" id="A0A8J7W128"/>
<proteinExistence type="predicted"/>
<gene>
    <name evidence="7" type="ORF">KCX82_11280</name>
</gene>
<dbReference type="RefSeq" id="WP_227018587.1">
    <property type="nucleotide sequence ID" value="NZ_JAGSND010000007.1"/>
</dbReference>
<sequence>MNKKSFVRGAAILGIAGILVQVMGAIFRIPLANIIGDQGMGYYQTVYPIYVLLLIFSTNGAPTAISKMVSERLALGKLKEAHRVFRLSFILMLVIGVLAFLVFFYGAKQIVTALGNPGAYYAMIAISPALLFVPLMSVYRGYFQGHQSMGPTAVSQLTEQAIRVVAGLTFAVLLLDKGLTYAAAGATIGTSVGPIAGVIILIIIYYRRREGLHEKLRSSRHEPMESAGSILAKLASVAVPVTVGVSIMPIMNLVDVTIIMRRLQYAGFTHQQANALYGQLSGMAGPVINIPMAMALSVALSLVPAIAAANSVKDQDFLDTNIRLGFRTAMIIGIPCTFGLMSLAGPIMQLFYPMQADSAANAAPCLFILSTGIIFLSLAQTMVGILQGLGRPYVAVVSLGTGVLVNAVLTYVLTGIRALNVQGAAIATVAGLIVVGIMNFGLVKATTGTKYDLKLSVVRPLISGIVMTVFVLVVYYSLKPVIGNSLATALSILVGGGVYVIMLLKTKSIAANEIKLLPKGENLIGLLQKMKLI</sequence>
<keyword evidence="3 6" id="KW-0812">Transmembrane</keyword>
<dbReference type="InterPro" id="IPR024923">
    <property type="entry name" value="PG_synth_SpoVB"/>
</dbReference>
<comment type="subcellular location">
    <subcellularLocation>
        <location evidence="1">Cell membrane</location>
        <topology evidence="1">Multi-pass membrane protein</topology>
    </subcellularLocation>
</comment>
<feature type="transmembrane region" description="Helical" evidence="6">
    <location>
        <begin position="324"/>
        <end position="347"/>
    </location>
</feature>
<dbReference type="Pfam" id="PF01943">
    <property type="entry name" value="Polysacc_synt"/>
    <property type="match status" value="1"/>
</dbReference>
<organism evidence="7 8">
    <name type="scientific">Sinanaerobacter chloroacetimidivorans</name>
    <dbReference type="NCBI Taxonomy" id="2818044"/>
    <lineage>
        <taxon>Bacteria</taxon>
        <taxon>Bacillati</taxon>
        <taxon>Bacillota</taxon>
        <taxon>Clostridia</taxon>
        <taxon>Peptostreptococcales</taxon>
        <taxon>Anaerovoracaceae</taxon>
        <taxon>Sinanaerobacter</taxon>
    </lineage>
</organism>
<feature type="transmembrane region" description="Helical" evidence="6">
    <location>
        <begin position="160"/>
        <end position="175"/>
    </location>
</feature>
<feature type="transmembrane region" description="Helical" evidence="6">
    <location>
        <begin position="425"/>
        <end position="445"/>
    </location>
</feature>
<dbReference type="PIRSF" id="PIRSF038958">
    <property type="entry name" value="PG_synth_SpoVB"/>
    <property type="match status" value="1"/>
</dbReference>
<comment type="caution">
    <text evidence="7">The sequence shown here is derived from an EMBL/GenBank/DDBJ whole genome shotgun (WGS) entry which is preliminary data.</text>
</comment>
<keyword evidence="2" id="KW-1003">Cell membrane</keyword>
<evidence type="ECO:0000256" key="5">
    <source>
        <dbReference type="ARBA" id="ARBA00023136"/>
    </source>
</evidence>
<feature type="transmembrane region" description="Helical" evidence="6">
    <location>
        <begin position="12"/>
        <end position="35"/>
    </location>
</feature>
<evidence type="ECO:0000256" key="4">
    <source>
        <dbReference type="ARBA" id="ARBA00022989"/>
    </source>
</evidence>
<accession>A0A8J7W128</accession>
<feature type="transmembrane region" description="Helical" evidence="6">
    <location>
        <begin position="181"/>
        <end position="206"/>
    </location>
</feature>
<feature type="transmembrane region" description="Helical" evidence="6">
    <location>
        <begin position="393"/>
        <end position="413"/>
    </location>
</feature>
<feature type="transmembrane region" description="Helical" evidence="6">
    <location>
        <begin position="482"/>
        <end position="504"/>
    </location>
</feature>
<evidence type="ECO:0000256" key="3">
    <source>
        <dbReference type="ARBA" id="ARBA00022692"/>
    </source>
</evidence>
<dbReference type="Proteomes" id="UP000675664">
    <property type="component" value="Unassembled WGS sequence"/>
</dbReference>
<dbReference type="GO" id="GO:0005886">
    <property type="term" value="C:plasma membrane"/>
    <property type="evidence" value="ECO:0007669"/>
    <property type="project" value="UniProtKB-SubCell"/>
</dbReference>
<feature type="transmembrane region" description="Helical" evidence="6">
    <location>
        <begin position="457"/>
        <end position="476"/>
    </location>
</feature>
<name>A0A8J7W128_9FIRM</name>
<feature type="transmembrane region" description="Helical" evidence="6">
    <location>
        <begin position="227"/>
        <end position="251"/>
    </location>
</feature>
<dbReference type="EMBL" id="JAGSND010000007">
    <property type="protein sequence ID" value="MBR0598461.1"/>
    <property type="molecule type" value="Genomic_DNA"/>
</dbReference>
<keyword evidence="5 6" id="KW-0472">Membrane</keyword>
<dbReference type="InterPro" id="IPR050833">
    <property type="entry name" value="Poly_Biosynth_Transport"/>
</dbReference>
<feature type="transmembrane region" description="Helical" evidence="6">
    <location>
        <begin position="87"/>
        <end position="107"/>
    </location>
</feature>
<evidence type="ECO:0000256" key="1">
    <source>
        <dbReference type="ARBA" id="ARBA00004651"/>
    </source>
</evidence>
<dbReference type="InterPro" id="IPR002797">
    <property type="entry name" value="Polysacc_synth"/>
</dbReference>
<dbReference type="CDD" id="cd13124">
    <property type="entry name" value="MATE_SpoVB_like"/>
    <property type="match status" value="1"/>
</dbReference>
<protein>
    <submittedName>
        <fullName evidence="7">Polysaccharide biosynthesis protein</fullName>
    </submittedName>
</protein>
<feature type="transmembrane region" description="Helical" evidence="6">
    <location>
        <begin position="290"/>
        <end position="312"/>
    </location>
</feature>
<evidence type="ECO:0000256" key="6">
    <source>
        <dbReference type="SAM" id="Phobius"/>
    </source>
</evidence>
<reference evidence="7" key="1">
    <citation type="submission" date="2021-04" db="EMBL/GenBank/DDBJ databases">
        <title>Sinoanaerobacter chloroacetimidivorans sp. nov., an obligate anaerobic bacterium isolated from anaerobic sludge.</title>
        <authorList>
            <person name="Bao Y."/>
        </authorList>
    </citation>
    <scope>NUCLEOTIDE SEQUENCE</scope>
    <source>
        <strain evidence="7">BAD-6</strain>
    </source>
</reference>
<keyword evidence="4 6" id="KW-1133">Transmembrane helix</keyword>
<dbReference type="PANTHER" id="PTHR30250">
    <property type="entry name" value="PST FAMILY PREDICTED COLANIC ACID TRANSPORTER"/>
    <property type="match status" value="1"/>
</dbReference>
<dbReference type="PANTHER" id="PTHR30250:SF21">
    <property type="entry name" value="LIPID II FLIPPASE MURJ"/>
    <property type="match status" value="1"/>
</dbReference>
<reference evidence="7" key="2">
    <citation type="submission" date="2021-04" db="EMBL/GenBank/DDBJ databases">
        <authorList>
            <person name="Liu J."/>
        </authorList>
    </citation>
    <scope>NUCLEOTIDE SEQUENCE</scope>
    <source>
        <strain evidence="7">BAD-6</strain>
    </source>
</reference>
<evidence type="ECO:0000313" key="7">
    <source>
        <dbReference type="EMBL" id="MBR0598461.1"/>
    </source>
</evidence>